<gene>
    <name evidence="2" type="ORF">ACD_78C00116G0002</name>
</gene>
<keyword evidence="1" id="KW-0472">Membrane</keyword>
<sequence length="136" mass="16043">MIYEVNSEIWKNDNIRIKSEYQSEPYNQYGERGNGTLNAKIEVISDFLGYVCLMNINMSVFVFILFDGRLNVTTEEVRETLTLLFEDELDFLLLRISDIKIHRTRELLSFCHIFEKIRIDTVKITKNPKNANESQK</sequence>
<protein>
    <submittedName>
        <fullName evidence="2">Uncharacterized protein</fullName>
    </submittedName>
</protein>
<keyword evidence="1" id="KW-1133">Transmembrane helix</keyword>
<keyword evidence="1" id="KW-0812">Transmembrane</keyword>
<accession>K1XZ42</accession>
<feature type="transmembrane region" description="Helical" evidence="1">
    <location>
        <begin position="47"/>
        <end position="66"/>
    </location>
</feature>
<evidence type="ECO:0000313" key="2">
    <source>
        <dbReference type="EMBL" id="EKD30216.1"/>
    </source>
</evidence>
<name>K1XZ42_9BACT</name>
<evidence type="ECO:0000256" key="1">
    <source>
        <dbReference type="SAM" id="Phobius"/>
    </source>
</evidence>
<dbReference type="EMBL" id="AMFJ01034116">
    <property type="protein sequence ID" value="EKD30216.1"/>
    <property type="molecule type" value="Genomic_DNA"/>
</dbReference>
<reference evidence="2" key="1">
    <citation type="journal article" date="2012" name="Science">
        <title>Fermentation, hydrogen, and sulfur metabolism in multiple uncultivated bacterial phyla.</title>
        <authorList>
            <person name="Wrighton K.C."/>
            <person name="Thomas B.C."/>
            <person name="Sharon I."/>
            <person name="Miller C.S."/>
            <person name="Castelle C.J."/>
            <person name="VerBerkmoes N.C."/>
            <person name="Wilkins M.J."/>
            <person name="Hettich R.L."/>
            <person name="Lipton M.S."/>
            <person name="Williams K.H."/>
            <person name="Long P.E."/>
            <person name="Banfield J.F."/>
        </authorList>
    </citation>
    <scope>NUCLEOTIDE SEQUENCE [LARGE SCALE GENOMIC DNA]</scope>
</reference>
<organism evidence="2">
    <name type="scientific">uncultured bacterium</name>
    <name type="common">gcode 4</name>
    <dbReference type="NCBI Taxonomy" id="1234023"/>
    <lineage>
        <taxon>Bacteria</taxon>
        <taxon>environmental samples</taxon>
    </lineage>
</organism>
<dbReference type="AlphaFoldDB" id="K1XZ42"/>
<comment type="caution">
    <text evidence="2">The sequence shown here is derived from an EMBL/GenBank/DDBJ whole genome shotgun (WGS) entry which is preliminary data.</text>
</comment>
<proteinExistence type="predicted"/>